<accession>A0A397T8K4</accession>
<proteinExistence type="predicted"/>
<evidence type="ECO:0000313" key="2">
    <source>
        <dbReference type="Proteomes" id="UP000265703"/>
    </source>
</evidence>
<protein>
    <recommendedName>
        <fullName evidence="3">F-box domain-containing protein</fullName>
    </recommendedName>
</protein>
<keyword evidence="2" id="KW-1185">Reference proteome</keyword>
<name>A0A397T8K4_9GLOM</name>
<dbReference type="STRING" id="658196.A0A397T8K4"/>
<comment type="caution">
    <text evidence="1">The sequence shown here is derived from an EMBL/GenBank/DDBJ whole genome shotgun (WGS) entry which is preliminary data.</text>
</comment>
<dbReference type="EMBL" id="QKYT01000120">
    <property type="protein sequence ID" value="RIA92685.1"/>
    <property type="molecule type" value="Genomic_DNA"/>
</dbReference>
<evidence type="ECO:0008006" key="3">
    <source>
        <dbReference type="Google" id="ProtNLM"/>
    </source>
</evidence>
<reference evidence="1 2" key="1">
    <citation type="submission" date="2018-06" db="EMBL/GenBank/DDBJ databases">
        <title>Comparative genomics reveals the genomic features of Rhizophagus irregularis, R. cerebriforme, R. diaphanum and Gigaspora rosea, and their symbiotic lifestyle signature.</title>
        <authorList>
            <person name="Morin E."/>
            <person name="San Clemente H."/>
            <person name="Chen E.C.H."/>
            <person name="De La Providencia I."/>
            <person name="Hainaut M."/>
            <person name="Kuo A."/>
            <person name="Kohler A."/>
            <person name="Murat C."/>
            <person name="Tang N."/>
            <person name="Roy S."/>
            <person name="Loubradou J."/>
            <person name="Henrissat B."/>
            <person name="Grigoriev I.V."/>
            <person name="Corradi N."/>
            <person name="Roux C."/>
            <person name="Martin F.M."/>
        </authorList>
    </citation>
    <scope>NUCLEOTIDE SEQUENCE [LARGE SCALE GENOMIC DNA]</scope>
    <source>
        <strain evidence="1 2">DAOM 227022</strain>
    </source>
</reference>
<gene>
    <name evidence="1" type="ORF">C1645_874602</name>
</gene>
<sequence>MQYVDDKIKTTIFKYTDFPLNLALTCRNWSLIVKDPNAKFEWLVVHYGKEHVLFYAVALGPTFIDAALCQTLIARNIMIPRYFIQRLLMHFGNYDQKLFQLNIEYNVGTNNKGNDMELLFHAAGPHVINYEYRMLKKILKVIKDLFLNNRFVPFLPRSKAFQLDSNTVSHINQSSIPKAYPSKDGYLGNDKFNSIKQIKSFDFLGQGNFLRQYQTRPLTVLMLRMRPLRRINQRRRHYQLRRRQIMNNIYQRHNLNVPIDNEDTLNRIANLPRQQITNDPLIDQFFNGYVSIDNEDTLNRIANLPRQQITNDPLIDQFFHGSLFI</sequence>
<evidence type="ECO:0000313" key="1">
    <source>
        <dbReference type="EMBL" id="RIA92685.1"/>
    </source>
</evidence>
<dbReference type="AlphaFoldDB" id="A0A397T8K4"/>
<organism evidence="1 2">
    <name type="scientific">Glomus cerebriforme</name>
    <dbReference type="NCBI Taxonomy" id="658196"/>
    <lineage>
        <taxon>Eukaryota</taxon>
        <taxon>Fungi</taxon>
        <taxon>Fungi incertae sedis</taxon>
        <taxon>Mucoromycota</taxon>
        <taxon>Glomeromycotina</taxon>
        <taxon>Glomeromycetes</taxon>
        <taxon>Glomerales</taxon>
        <taxon>Glomeraceae</taxon>
        <taxon>Glomus</taxon>
    </lineage>
</organism>
<dbReference type="OrthoDB" id="2339301at2759"/>
<dbReference type="Proteomes" id="UP000265703">
    <property type="component" value="Unassembled WGS sequence"/>
</dbReference>